<organism evidence="2 3">
    <name type="scientific">Mesorhabditis spiculigera</name>
    <dbReference type="NCBI Taxonomy" id="96644"/>
    <lineage>
        <taxon>Eukaryota</taxon>
        <taxon>Metazoa</taxon>
        <taxon>Ecdysozoa</taxon>
        <taxon>Nematoda</taxon>
        <taxon>Chromadorea</taxon>
        <taxon>Rhabditida</taxon>
        <taxon>Rhabditina</taxon>
        <taxon>Rhabditomorpha</taxon>
        <taxon>Rhabditoidea</taxon>
        <taxon>Rhabditidae</taxon>
        <taxon>Mesorhabditinae</taxon>
        <taxon>Mesorhabditis</taxon>
    </lineage>
</organism>
<dbReference type="Proteomes" id="UP001177023">
    <property type="component" value="Unassembled WGS sequence"/>
</dbReference>
<dbReference type="EMBL" id="CATQJA010001677">
    <property type="protein sequence ID" value="CAJ0568191.1"/>
    <property type="molecule type" value="Genomic_DNA"/>
</dbReference>
<keyword evidence="3" id="KW-1185">Reference proteome</keyword>
<evidence type="ECO:0000313" key="3">
    <source>
        <dbReference type="Proteomes" id="UP001177023"/>
    </source>
</evidence>
<comment type="caution">
    <text evidence="2">The sequence shown here is derived from an EMBL/GenBank/DDBJ whole genome shotgun (WGS) entry which is preliminary data.</text>
</comment>
<accession>A0AA36CFQ3</accession>
<dbReference type="AlphaFoldDB" id="A0AA36CFQ3"/>
<evidence type="ECO:0000313" key="2">
    <source>
        <dbReference type="EMBL" id="CAJ0568191.1"/>
    </source>
</evidence>
<evidence type="ECO:0008006" key="4">
    <source>
        <dbReference type="Google" id="ProtNLM"/>
    </source>
</evidence>
<name>A0AA36CFQ3_9BILA</name>
<protein>
    <recommendedName>
        <fullName evidence="4">Thioredoxin domain-containing protein</fullName>
    </recommendedName>
</protein>
<sequence length="203" mass="23449">MCPSLEMENSSWRLEEPEKPPRRRPRIIGAAICLHLDLKPVSLHHKPHTQRAGPTSFHFKKLNLTMLRLVLILLLVRVSLSEDPSYPYYFRYYPAVGSVTYVSEIPGDRPYLLIMYNPGSSRCAHAIPYFGVAANLLAQRGIPSGALSIYYSRNEYLRLVSGMGYMRYPIIVLFSRGRYVFYNGRDPMQASQWDYYHFAITHV</sequence>
<feature type="region of interest" description="Disordered" evidence="1">
    <location>
        <begin position="1"/>
        <end position="21"/>
    </location>
</feature>
<reference evidence="2" key="1">
    <citation type="submission" date="2023-06" db="EMBL/GenBank/DDBJ databases">
        <authorList>
            <person name="Delattre M."/>
        </authorList>
    </citation>
    <scope>NUCLEOTIDE SEQUENCE</scope>
    <source>
        <strain evidence="2">AF72</strain>
    </source>
</reference>
<gene>
    <name evidence="2" type="ORF">MSPICULIGERA_LOCUS6717</name>
</gene>
<proteinExistence type="predicted"/>
<evidence type="ECO:0000256" key="1">
    <source>
        <dbReference type="SAM" id="MobiDB-lite"/>
    </source>
</evidence>
<feature type="non-terminal residue" evidence="2">
    <location>
        <position position="203"/>
    </location>
</feature>